<evidence type="ECO:0000313" key="1">
    <source>
        <dbReference type="EMBL" id="PWJ84101.1"/>
    </source>
</evidence>
<evidence type="ECO:0000313" key="2">
    <source>
        <dbReference type="Proteomes" id="UP000245396"/>
    </source>
</evidence>
<dbReference type="EMBL" id="QGGG01000006">
    <property type="protein sequence ID" value="PWJ84101.1"/>
    <property type="molecule type" value="Genomic_DNA"/>
</dbReference>
<sequence>MQVPYETTLEEILNEPIIQQVMARDGVRSDDIVRLLRQARMRSVRRMRGRMSYPID</sequence>
<protein>
    <submittedName>
        <fullName evidence="1">Uncharacterized protein</fullName>
    </submittedName>
</protein>
<comment type="caution">
    <text evidence="1">The sequence shown here is derived from an EMBL/GenBank/DDBJ whole genome shotgun (WGS) entry which is preliminary data.</text>
</comment>
<dbReference type="Proteomes" id="UP000245396">
    <property type="component" value="Unassembled WGS sequence"/>
</dbReference>
<name>A0A316C375_PSESE</name>
<gene>
    <name evidence="1" type="ORF">C7441_10613</name>
</gene>
<keyword evidence="2" id="KW-1185">Reference proteome</keyword>
<accession>A0A316C375</accession>
<reference evidence="1 2" key="1">
    <citation type="submission" date="2018-05" db="EMBL/GenBank/DDBJ databases">
        <title>Genomic Encyclopedia of Type Strains, Phase IV (KMG-IV): sequencing the most valuable type-strain genomes for metagenomic binning, comparative biology and taxonomic classification.</title>
        <authorList>
            <person name="Goeker M."/>
        </authorList>
    </citation>
    <scope>NUCLEOTIDE SEQUENCE [LARGE SCALE GENOMIC DNA]</scope>
    <source>
        <strain evidence="1 2">DSM 6986</strain>
    </source>
</reference>
<dbReference type="AlphaFoldDB" id="A0A316C375"/>
<proteinExistence type="predicted"/>
<dbReference type="RefSeq" id="WP_019172695.1">
    <property type="nucleotide sequence ID" value="NZ_QGGG01000006.1"/>
</dbReference>
<organism evidence="1 2">
    <name type="scientific">Pseudaminobacter salicylatoxidans</name>
    <dbReference type="NCBI Taxonomy" id="93369"/>
    <lineage>
        <taxon>Bacteria</taxon>
        <taxon>Pseudomonadati</taxon>
        <taxon>Pseudomonadota</taxon>
        <taxon>Alphaproteobacteria</taxon>
        <taxon>Hyphomicrobiales</taxon>
        <taxon>Phyllobacteriaceae</taxon>
        <taxon>Pseudaminobacter</taxon>
    </lineage>
</organism>